<feature type="transmembrane region" description="Helical" evidence="1">
    <location>
        <begin position="12"/>
        <end position="29"/>
    </location>
</feature>
<dbReference type="Proteomes" id="UP001320768">
    <property type="component" value="Unassembled WGS sequence"/>
</dbReference>
<evidence type="ECO:0000313" key="2">
    <source>
        <dbReference type="EMBL" id="MCP8352338.1"/>
    </source>
</evidence>
<comment type="caution">
    <text evidence="2">The sequence shown here is derived from an EMBL/GenBank/DDBJ whole genome shotgun (WGS) entry which is preliminary data.</text>
</comment>
<accession>A0ABT1L642</accession>
<sequence length="122" mass="13368">MNKKLTIAHENFLSAIFITVAGGVLLPMYPVSKTIFPAVLGVLLFLGSMLSSLLLTGWSQTKNKAVRSFLDIAFFAGYFSFGSFAGPLLANVTIESFGLLFASTFLIMFASTFLIMFYLQSR</sequence>
<organism evidence="2 3">
    <name type="scientific">Candidatus Synchoanobacter obligatus</name>
    <dbReference type="NCBI Taxonomy" id="2919597"/>
    <lineage>
        <taxon>Bacteria</taxon>
        <taxon>Pseudomonadati</taxon>
        <taxon>Pseudomonadota</taxon>
        <taxon>Gammaproteobacteria</taxon>
        <taxon>Candidatus Comchoanobacterales</taxon>
        <taxon>Candidatus Comchoanobacteraceae</taxon>
        <taxon>Candidatus Synchoanobacter</taxon>
    </lineage>
</organism>
<name>A0ABT1L642_9GAMM</name>
<evidence type="ECO:0000313" key="3">
    <source>
        <dbReference type="Proteomes" id="UP001320768"/>
    </source>
</evidence>
<keyword evidence="1" id="KW-0812">Transmembrane</keyword>
<evidence type="ECO:0008006" key="4">
    <source>
        <dbReference type="Google" id="ProtNLM"/>
    </source>
</evidence>
<reference evidence="2 3" key="1">
    <citation type="journal article" date="2022" name="Nat. Microbiol.">
        <title>The microbiome of a bacterivorous marine choanoflagellate contains a resource-demanding obligate bacterial associate.</title>
        <authorList>
            <person name="Needham D.M."/>
            <person name="Poirier C."/>
            <person name="Bachy C."/>
            <person name="George E.E."/>
            <person name="Wilken S."/>
            <person name="Yung C.C.M."/>
            <person name="Limardo A.J."/>
            <person name="Morando M."/>
            <person name="Sudek L."/>
            <person name="Malmstrom R.R."/>
            <person name="Keeling P.J."/>
            <person name="Santoro A.E."/>
            <person name="Worden A.Z."/>
        </authorList>
    </citation>
    <scope>NUCLEOTIDE SEQUENCE [LARGE SCALE GENOMIC DNA]</scope>
    <source>
        <strain evidence="2 3">Comchoano-2</strain>
    </source>
</reference>
<dbReference type="EMBL" id="JAKUDN010000002">
    <property type="protein sequence ID" value="MCP8352338.1"/>
    <property type="molecule type" value="Genomic_DNA"/>
</dbReference>
<keyword evidence="1" id="KW-0472">Membrane</keyword>
<dbReference type="RefSeq" id="WP_258569444.1">
    <property type="nucleotide sequence ID" value="NZ_JAKUDN010000002.1"/>
</dbReference>
<proteinExistence type="predicted"/>
<keyword evidence="1" id="KW-1133">Transmembrane helix</keyword>
<feature type="transmembrane region" description="Helical" evidence="1">
    <location>
        <begin position="69"/>
        <end position="90"/>
    </location>
</feature>
<feature type="transmembrane region" description="Helical" evidence="1">
    <location>
        <begin position="35"/>
        <end position="57"/>
    </location>
</feature>
<feature type="transmembrane region" description="Helical" evidence="1">
    <location>
        <begin position="96"/>
        <end position="119"/>
    </location>
</feature>
<protein>
    <recommendedName>
        <fullName evidence="4">Major facilitator superfamily (MFS) profile domain-containing protein</fullName>
    </recommendedName>
</protein>
<evidence type="ECO:0000256" key="1">
    <source>
        <dbReference type="SAM" id="Phobius"/>
    </source>
</evidence>
<keyword evidence="3" id="KW-1185">Reference proteome</keyword>
<gene>
    <name evidence="2" type="ORF">MKS91_03425</name>
</gene>